<dbReference type="Proteomes" id="UP000272888">
    <property type="component" value="Unassembled WGS sequence"/>
</dbReference>
<evidence type="ECO:0000256" key="2">
    <source>
        <dbReference type="ARBA" id="ARBA00022598"/>
    </source>
</evidence>
<evidence type="ECO:0000313" key="6">
    <source>
        <dbReference type="Proteomes" id="UP000272888"/>
    </source>
</evidence>
<accession>A0A3A8QXN7</accession>
<dbReference type="Pfam" id="PF13193">
    <property type="entry name" value="AMP-binding_C"/>
    <property type="match status" value="1"/>
</dbReference>
<feature type="domain" description="AMP-binding enzyme C-terminal" evidence="4">
    <location>
        <begin position="369"/>
        <end position="437"/>
    </location>
</feature>
<proteinExistence type="inferred from homology"/>
<dbReference type="GO" id="GO:0031956">
    <property type="term" value="F:medium-chain fatty acid-CoA ligase activity"/>
    <property type="evidence" value="ECO:0007669"/>
    <property type="project" value="TreeGrafter"/>
</dbReference>
<dbReference type="EMBL" id="RAWB01000012">
    <property type="protein sequence ID" value="RKH67894.1"/>
    <property type="molecule type" value="Genomic_DNA"/>
</dbReference>
<evidence type="ECO:0000256" key="1">
    <source>
        <dbReference type="ARBA" id="ARBA00006432"/>
    </source>
</evidence>
<keyword evidence="2 5" id="KW-0436">Ligase</keyword>
<keyword evidence="6" id="KW-1185">Reference proteome</keyword>
<evidence type="ECO:0000259" key="3">
    <source>
        <dbReference type="Pfam" id="PF00501"/>
    </source>
</evidence>
<dbReference type="PROSITE" id="PS00455">
    <property type="entry name" value="AMP_BINDING"/>
    <property type="match status" value="1"/>
</dbReference>
<evidence type="ECO:0000259" key="4">
    <source>
        <dbReference type="Pfam" id="PF13193"/>
    </source>
</evidence>
<dbReference type="InterPro" id="IPR025110">
    <property type="entry name" value="AMP-bd_C"/>
</dbReference>
<dbReference type="InterPro" id="IPR020845">
    <property type="entry name" value="AMP-binding_CS"/>
</dbReference>
<evidence type="ECO:0000313" key="5">
    <source>
        <dbReference type="EMBL" id="RKH67894.1"/>
    </source>
</evidence>
<dbReference type="InterPro" id="IPR000873">
    <property type="entry name" value="AMP-dep_synth/lig_dom"/>
</dbReference>
<feature type="domain" description="AMP-dependent synthetase/ligase" evidence="3">
    <location>
        <begin position="14"/>
        <end position="308"/>
    </location>
</feature>
<protein>
    <submittedName>
        <fullName evidence="5">Long-chain fatty acid--CoA ligase</fullName>
    </submittedName>
</protein>
<dbReference type="GO" id="GO:0006631">
    <property type="term" value="P:fatty acid metabolic process"/>
    <property type="evidence" value="ECO:0007669"/>
    <property type="project" value="TreeGrafter"/>
</dbReference>
<dbReference type="PANTHER" id="PTHR43201">
    <property type="entry name" value="ACYL-COA SYNTHETASE"/>
    <property type="match status" value="1"/>
</dbReference>
<dbReference type="PANTHER" id="PTHR43201:SF5">
    <property type="entry name" value="MEDIUM-CHAIN ACYL-COA LIGASE ACSF2, MITOCHONDRIAL"/>
    <property type="match status" value="1"/>
</dbReference>
<dbReference type="CDD" id="cd04433">
    <property type="entry name" value="AFD_class_I"/>
    <property type="match status" value="1"/>
</dbReference>
<dbReference type="Gene3D" id="3.40.50.12780">
    <property type="entry name" value="N-terminal domain of ligase-like"/>
    <property type="match status" value="1"/>
</dbReference>
<reference evidence="6" key="1">
    <citation type="submission" date="2018-09" db="EMBL/GenBank/DDBJ databases">
        <authorList>
            <person name="Livingstone P.G."/>
            <person name="Whitworth D.E."/>
        </authorList>
    </citation>
    <scope>NUCLEOTIDE SEQUENCE [LARGE SCALE GENOMIC DNA]</scope>
    <source>
        <strain evidence="6">CA051B</strain>
    </source>
</reference>
<dbReference type="RefSeq" id="WP_120641749.1">
    <property type="nucleotide sequence ID" value="NZ_RAWB01000012.1"/>
</dbReference>
<dbReference type="SUPFAM" id="SSF56801">
    <property type="entry name" value="Acetyl-CoA synthetase-like"/>
    <property type="match status" value="1"/>
</dbReference>
<organism evidence="5 6">
    <name type="scientific">Corallococcus llansteffanensis</name>
    <dbReference type="NCBI Taxonomy" id="2316731"/>
    <lineage>
        <taxon>Bacteria</taxon>
        <taxon>Pseudomonadati</taxon>
        <taxon>Myxococcota</taxon>
        <taxon>Myxococcia</taxon>
        <taxon>Myxococcales</taxon>
        <taxon>Cystobacterineae</taxon>
        <taxon>Myxococcaceae</taxon>
        <taxon>Corallococcus</taxon>
    </lineage>
</organism>
<comment type="caution">
    <text evidence="5">The sequence shown here is derived from an EMBL/GenBank/DDBJ whole genome shotgun (WGS) entry which is preliminary data.</text>
</comment>
<dbReference type="InterPro" id="IPR045851">
    <property type="entry name" value="AMP-bd_C_sf"/>
</dbReference>
<dbReference type="Pfam" id="PF00501">
    <property type="entry name" value="AMP-binding"/>
    <property type="match status" value="1"/>
</dbReference>
<dbReference type="Gene3D" id="3.30.300.30">
    <property type="match status" value="1"/>
</dbReference>
<name>A0A3A8QXN7_9BACT</name>
<gene>
    <name evidence="5" type="ORF">D7V93_02145</name>
</gene>
<dbReference type="AlphaFoldDB" id="A0A3A8QXN7"/>
<comment type="similarity">
    <text evidence="1">Belongs to the ATP-dependent AMP-binding enzyme family.</text>
</comment>
<dbReference type="InterPro" id="IPR042099">
    <property type="entry name" value="ANL_N_sf"/>
</dbReference>
<sequence length="451" mass="49818">MLGEKTDVQWLLERLESQGSRPALIWDGQEVSYTALVTRVKGWLAELQKHSLTPGTSVALRGDYNPETCALLVALVLNRNIAVPLAPTVKTLKEFLEIAECDALFEFQGTELLGVTKLSPATQHPLNTWLKEQGVPGLILFSSGSTGRSKASLLDFEKMLRKFKKARAGSRTLTFLLLDHIGGINTMLHALTSGGTIIPLTERSPQSVCSTIEKHRVQLLPTTPTFLNMLLMSEAYRQYDLSSLEVITYGTEPMPAATLKHLHEVFPHIKLKQTYGLSELGILQTKSKDDASLWVKVGGEGYELKVIDNILWIRAESAMVGYLNAPSPFNDEGWFNTGDAVEVDGEYMRILGRKSEIINVGGEKVYPAEVESILLQLPNVTDATVVGRPSPITGNVVVAKVTVREPEDVSALTKRLRQFCRSRLDAYKIPVAVEVVEGRLHGDRFKKARVG</sequence>